<feature type="transmembrane region" description="Helical" evidence="2">
    <location>
        <begin position="126"/>
        <end position="147"/>
    </location>
</feature>
<feature type="domain" description="EamA" evidence="3">
    <location>
        <begin position="152"/>
        <end position="285"/>
    </location>
</feature>
<evidence type="ECO:0000259" key="3">
    <source>
        <dbReference type="Pfam" id="PF00892"/>
    </source>
</evidence>
<feature type="transmembrane region" description="Helical" evidence="2">
    <location>
        <begin position="213"/>
        <end position="232"/>
    </location>
</feature>
<name>A0A810Q0H7_9FIRM</name>
<evidence type="ECO:0000256" key="2">
    <source>
        <dbReference type="SAM" id="Phobius"/>
    </source>
</evidence>
<evidence type="ECO:0000256" key="1">
    <source>
        <dbReference type="ARBA" id="ARBA00007362"/>
    </source>
</evidence>
<proteinExistence type="inferred from homology"/>
<dbReference type="KEGG" id="vfa:MM35RIKEN_11430"/>
<dbReference type="Pfam" id="PF00892">
    <property type="entry name" value="EamA"/>
    <property type="match status" value="2"/>
</dbReference>
<feature type="transmembrane region" description="Helical" evidence="2">
    <location>
        <begin position="39"/>
        <end position="56"/>
    </location>
</feature>
<keyword evidence="5" id="KW-1185">Reference proteome</keyword>
<feature type="transmembrane region" description="Helical" evidence="2">
    <location>
        <begin position="7"/>
        <end position="27"/>
    </location>
</feature>
<feature type="domain" description="EamA" evidence="3">
    <location>
        <begin position="6"/>
        <end position="140"/>
    </location>
</feature>
<dbReference type="PANTHER" id="PTHR22911:SF79">
    <property type="entry name" value="MOBA-LIKE NTP TRANSFERASE DOMAIN-CONTAINING PROTEIN"/>
    <property type="match status" value="1"/>
</dbReference>
<feature type="transmembrane region" description="Helical" evidence="2">
    <location>
        <begin position="68"/>
        <end position="88"/>
    </location>
</feature>
<dbReference type="AlphaFoldDB" id="A0A810Q0H7"/>
<keyword evidence="2" id="KW-1133">Transmembrane helix</keyword>
<feature type="transmembrane region" description="Helical" evidence="2">
    <location>
        <begin position="94"/>
        <end position="117"/>
    </location>
</feature>
<evidence type="ECO:0000313" key="4">
    <source>
        <dbReference type="EMBL" id="BCK78951.1"/>
    </source>
</evidence>
<comment type="similarity">
    <text evidence="1">Belongs to the EamA transporter family.</text>
</comment>
<protein>
    <submittedName>
        <fullName evidence="4">Transporter</fullName>
    </submittedName>
</protein>
<gene>
    <name evidence="4" type="ORF">MM35RIKEN_11430</name>
</gene>
<organism evidence="4 5">
    <name type="scientific">Vescimonas fastidiosa</name>
    <dbReference type="NCBI Taxonomy" id="2714353"/>
    <lineage>
        <taxon>Bacteria</taxon>
        <taxon>Bacillati</taxon>
        <taxon>Bacillota</taxon>
        <taxon>Clostridia</taxon>
        <taxon>Eubacteriales</taxon>
        <taxon>Oscillospiraceae</taxon>
        <taxon>Vescimonas</taxon>
    </lineage>
</organism>
<dbReference type="PANTHER" id="PTHR22911">
    <property type="entry name" value="ACYL-MALONYL CONDENSING ENZYME-RELATED"/>
    <property type="match status" value="1"/>
</dbReference>
<dbReference type="Gene3D" id="1.10.3730.20">
    <property type="match status" value="1"/>
</dbReference>
<dbReference type="GO" id="GO:0016020">
    <property type="term" value="C:membrane"/>
    <property type="evidence" value="ECO:0007669"/>
    <property type="project" value="InterPro"/>
</dbReference>
<dbReference type="InterPro" id="IPR037185">
    <property type="entry name" value="EmrE-like"/>
</dbReference>
<reference evidence="4" key="1">
    <citation type="submission" date="2020-09" db="EMBL/GenBank/DDBJ databases">
        <title>New species isolated from human feces.</title>
        <authorList>
            <person name="Kitahara M."/>
            <person name="Shigeno Y."/>
            <person name="Shime M."/>
            <person name="Matsumoto Y."/>
            <person name="Nakamura S."/>
            <person name="Motooka D."/>
            <person name="Fukuoka S."/>
            <person name="Nishikawa H."/>
            <person name="Benno Y."/>
        </authorList>
    </citation>
    <scope>NUCLEOTIDE SEQUENCE</scope>
    <source>
        <strain evidence="4">MM35</strain>
    </source>
</reference>
<feature type="transmembrane region" description="Helical" evidence="2">
    <location>
        <begin position="269"/>
        <end position="287"/>
    </location>
</feature>
<dbReference type="RefSeq" id="WP_212820055.1">
    <property type="nucleotide sequence ID" value="NZ_AP023415.1"/>
</dbReference>
<accession>A0A810Q0H7</accession>
<dbReference type="EMBL" id="AP023415">
    <property type="protein sequence ID" value="BCK78951.1"/>
    <property type="molecule type" value="Genomic_DNA"/>
</dbReference>
<sequence>MKKSISYIFILLSGICWGCIGLSNRMLTQMGMGLGNRVFVRNFGTLVVLTVVFGLLHREVFRIKLRHLPIFLGSGLVSILLLSIVYFQCQTLCSLSVAAILLYLAPSFVVLISAVLWKTPLTGRKLAALGISLVGCVLVSGVLGGGATASLPGIALGVASGLCYASYTVFAHYGMAHYSSYTMIYWTFLVAGLGSVLLADFSALGPILRQPKGALGCVLVIVLSTALPYYLYTKGLEGVESGRASIITNIEPVVESLMGVVVFHERMTGWMILGVACVLGAVMLLASGKEADGAKQRA</sequence>
<keyword evidence="2" id="KW-0472">Membrane</keyword>
<feature type="transmembrane region" description="Helical" evidence="2">
    <location>
        <begin position="153"/>
        <end position="173"/>
    </location>
</feature>
<feature type="transmembrane region" description="Helical" evidence="2">
    <location>
        <begin position="185"/>
        <end position="207"/>
    </location>
</feature>
<dbReference type="InterPro" id="IPR000620">
    <property type="entry name" value="EamA_dom"/>
</dbReference>
<evidence type="ECO:0000313" key="5">
    <source>
        <dbReference type="Proteomes" id="UP000681343"/>
    </source>
</evidence>
<dbReference type="SUPFAM" id="SSF103481">
    <property type="entry name" value="Multidrug resistance efflux transporter EmrE"/>
    <property type="match status" value="2"/>
</dbReference>
<keyword evidence="2" id="KW-0812">Transmembrane</keyword>
<dbReference type="Proteomes" id="UP000681343">
    <property type="component" value="Chromosome"/>
</dbReference>